<evidence type="ECO:0000313" key="2">
    <source>
        <dbReference type="Proteomes" id="UP001226577"/>
    </source>
</evidence>
<proteinExistence type="predicted"/>
<evidence type="ECO:0000313" key="1">
    <source>
        <dbReference type="EMBL" id="MDP9889531.1"/>
    </source>
</evidence>
<organism evidence="1 2">
    <name type="scientific">Pseudarthrobacter enclensis</name>
    <dbReference type="NCBI Taxonomy" id="993070"/>
    <lineage>
        <taxon>Bacteria</taxon>
        <taxon>Bacillati</taxon>
        <taxon>Actinomycetota</taxon>
        <taxon>Actinomycetes</taxon>
        <taxon>Micrococcales</taxon>
        <taxon>Micrococcaceae</taxon>
        <taxon>Pseudarthrobacter</taxon>
    </lineage>
</organism>
<comment type="caution">
    <text evidence="1">The sequence shown here is derived from an EMBL/GenBank/DDBJ whole genome shotgun (WGS) entry which is preliminary data.</text>
</comment>
<accession>A0ABT9RWB5</accession>
<protein>
    <submittedName>
        <fullName evidence="1">Uncharacterized protein</fullName>
    </submittedName>
</protein>
<dbReference type="Proteomes" id="UP001226577">
    <property type="component" value="Unassembled WGS sequence"/>
</dbReference>
<sequence>MGSDNFYKSAELLTHIANPGTGPAFTLTTG</sequence>
<gene>
    <name evidence="1" type="ORF">J2X98_003142</name>
</gene>
<keyword evidence="2" id="KW-1185">Reference proteome</keyword>
<dbReference type="EMBL" id="JAUSRE010000017">
    <property type="protein sequence ID" value="MDP9889531.1"/>
    <property type="molecule type" value="Genomic_DNA"/>
</dbReference>
<reference evidence="1 2" key="1">
    <citation type="submission" date="2023-07" db="EMBL/GenBank/DDBJ databases">
        <title>Sorghum-associated microbial communities from plants grown in Nebraska, USA.</title>
        <authorList>
            <person name="Schachtman D."/>
        </authorList>
    </citation>
    <scope>NUCLEOTIDE SEQUENCE [LARGE SCALE GENOMIC DNA]</scope>
    <source>
        <strain evidence="1 2">CC222</strain>
    </source>
</reference>
<name>A0ABT9RWB5_9MICC</name>